<dbReference type="RefSeq" id="WP_315607345.1">
    <property type="nucleotide sequence ID" value="NZ_CP130318.1"/>
</dbReference>
<evidence type="ECO:0000313" key="2">
    <source>
        <dbReference type="Proteomes" id="UP001305702"/>
    </source>
</evidence>
<evidence type="ECO:0000313" key="1">
    <source>
        <dbReference type="EMBL" id="WNQ13562.1"/>
    </source>
</evidence>
<gene>
    <name evidence="1" type="ORF">MJA45_11275</name>
</gene>
<reference evidence="1 2" key="1">
    <citation type="submission" date="2022-02" db="EMBL/GenBank/DDBJ databases">
        <title>Paenibacillus sp. MBLB1776 Whole Genome Shotgun Sequencing.</title>
        <authorList>
            <person name="Hwang C.Y."/>
            <person name="Cho E.-S."/>
            <person name="Seo M.-J."/>
        </authorList>
    </citation>
    <scope>NUCLEOTIDE SEQUENCE [LARGE SCALE GENOMIC DNA]</scope>
    <source>
        <strain evidence="1 2">MBLB1776</strain>
    </source>
</reference>
<dbReference type="AlphaFoldDB" id="A0AA96LLL6"/>
<accession>A0AA96LLL6</accession>
<keyword evidence="2" id="KW-1185">Reference proteome</keyword>
<name>A0AA96LLL6_9BACL</name>
<dbReference type="KEGG" id="paun:MJA45_11275"/>
<dbReference type="EMBL" id="CP130318">
    <property type="protein sequence ID" value="WNQ13562.1"/>
    <property type="molecule type" value="Genomic_DNA"/>
</dbReference>
<dbReference type="Proteomes" id="UP001305702">
    <property type="component" value="Chromosome"/>
</dbReference>
<sequence length="67" mass="7403">MAKKTGKKKELSTVDRNQFNMKIVTSDVCHACKHKCARGIRYMEAMAQPGALGRGVPCMLTKGKGYK</sequence>
<organism evidence="1 2">
    <name type="scientific">Paenibacillus aurantius</name>
    <dbReference type="NCBI Taxonomy" id="2918900"/>
    <lineage>
        <taxon>Bacteria</taxon>
        <taxon>Bacillati</taxon>
        <taxon>Bacillota</taxon>
        <taxon>Bacilli</taxon>
        <taxon>Bacillales</taxon>
        <taxon>Paenibacillaceae</taxon>
        <taxon>Paenibacillus</taxon>
    </lineage>
</organism>
<proteinExistence type="predicted"/>
<protein>
    <submittedName>
        <fullName evidence="1">Uncharacterized protein</fullName>
    </submittedName>
</protein>